<evidence type="ECO:0000313" key="2">
    <source>
        <dbReference type="Proteomes" id="UP000229307"/>
    </source>
</evidence>
<dbReference type="EMBL" id="PFMR01000140">
    <property type="protein sequence ID" value="PIZ17144.1"/>
    <property type="molecule type" value="Genomic_DNA"/>
</dbReference>
<name>A0A2M7SCD5_9BACT</name>
<protein>
    <recommendedName>
        <fullName evidence="3">General secretion pathway GspH domain-containing protein</fullName>
    </recommendedName>
</protein>
<sequence>MIGIALLILISSLGSYVQGSRRAGVEQNSMLQSERLAREIRQAKKITRITETGTYPLYLKIKFLALNDKEVSYLYDAESKNLARKETGVPDRMIARIFQTHDDVAFAGFDRDGNTTTVPADVKSIRISLKVTDDKNENTSAVRTMISLRN</sequence>
<evidence type="ECO:0008006" key="3">
    <source>
        <dbReference type="Google" id="ProtNLM"/>
    </source>
</evidence>
<accession>A0A2M7SCD5</accession>
<organism evidence="1 2">
    <name type="scientific">Candidatus Desantisbacteria bacterium CG_4_10_14_0_8_um_filter_48_22</name>
    <dbReference type="NCBI Taxonomy" id="1974543"/>
    <lineage>
        <taxon>Bacteria</taxon>
        <taxon>Candidatus Desantisiibacteriota</taxon>
    </lineage>
</organism>
<proteinExistence type="predicted"/>
<reference evidence="2" key="1">
    <citation type="submission" date="2017-09" db="EMBL/GenBank/DDBJ databases">
        <title>Depth-based differentiation of microbial function through sediment-hosted aquifers and enrichment of novel symbionts in the deep terrestrial subsurface.</title>
        <authorList>
            <person name="Probst A.J."/>
            <person name="Ladd B."/>
            <person name="Jarett J.K."/>
            <person name="Geller-Mcgrath D.E."/>
            <person name="Sieber C.M.K."/>
            <person name="Emerson J.B."/>
            <person name="Anantharaman K."/>
            <person name="Thomas B.C."/>
            <person name="Malmstrom R."/>
            <person name="Stieglmeier M."/>
            <person name="Klingl A."/>
            <person name="Woyke T."/>
            <person name="Ryan C.M."/>
            <person name="Banfield J.F."/>
        </authorList>
    </citation>
    <scope>NUCLEOTIDE SEQUENCE [LARGE SCALE GENOMIC DNA]</scope>
</reference>
<comment type="caution">
    <text evidence="1">The sequence shown here is derived from an EMBL/GenBank/DDBJ whole genome shotgun (WGS) entry which is preliminary data.</text>
</comment>
<gene>
    <name evidence="1" type="ORF">COY52_05155</name>
</gene>
<evidence type="ECO:0000313" key="1">
    <source>
        <dbReference type="EMBL" id="PIZ17144.1"/>
    </source>
</evidence>
<dbReference type="AlphaFoldDB" id="A0A2M7SCD5"/>
<dbReference type="Proteomes" id="UP000229307">
    <property type="component" value="Unassembled WGS sequence"/>
</dbReference>